<organism evidence="2 3">
    <name type="scientific">Ilyobacter polytropus (strain ATCC 51220 / DSM 2926 / LMG 16218 / CuHBu1)</name>
    <dbReference type="NCBI Taxonomy" id="572544"/>
    <lineage>
        <taxon>Bacteria</taxon>
        <taxon>Fusobacteriati</taxon>
        <taxon>Fusobacteriota</taxon>
        <taxon>Fusobacteriia</taxon>
        <taxon>Fusobacteriales</taxon>
        <taxon>Fusobacteriaceae</taxon>
        <taxon>Ilyobacter</taxon>
    </lineage>
</organism>
<reference evidence="2 3" key="1">
    <citation type="journal article" date="2010" name="Stand. Genomic Sci.">
        <title>Complete genome sequence of Ilyobacter polytropus type strain (CuHbu1).</title>
        <authorList>
            <person name="Sikorski J."/>
            <person name="Chertkov O."/>
            <person name="Lapidus A."/>
            <person name="Nolan M."/>
            <person name="Lucas S."/>
            <person name="Del Rio T.G."/>
            <person name="Tice H."/>
            <person name="Cheng J.F."/>
            <person name="Tapia R."/>
            <person name="Han C."/>
            <person name="Goodwin L."/>
            <person name="Pitluck S."/>
            <person name="Liolios K."/>
            <person name="Ivanova N."/>
            <person name="Mavromatis K."/>
            <person name="Mikhailova N."/>
            <person name="Pati A."/>
            <person name="Chen A."/>
            <person name="Palaniappan K."/>
            <person name="Land M."/>
            <person name="Hauser L."/>
            <person name="Chang Y.J."/>
            <person name="Jeffries C.D."/>
            <person name="Brambilla E."/>
            <person name="Yasawong M."/>
            <person name="Rohde M."/>
            <person name="Pukall R."/>
            <person name="Spring S."/>
            <person name="Goker M."/>
            <person name="Woyke T."/>
            <person name="Bristow J."/>
            <person name="Eisen J.A."/>
            <person name="Markowitz V."/>
            <person name="Hugenholtz P."/>
            <person name="Kyrpides N.C."/>
            <person name="Klenk H.P."/>
        </authorList>
    </citation>
    <scope>NUCLEOTIDE SEQUENCE [LARGE SCALE GENOMIC DNA]</scope>
    <source>
        <strain evidence="3">ATCC 51220 / DSM 2926 / LMG 16218 / CuHBu1</strain>
        <plasmid evidence="3">pILYOP01</plasmid>
    </source>
</reference>
<geneLocation type="plasmid" evidence="2 3">
    <name>pILYOP01</name>
</geneLocation>
<dbReference type="RefSeq" id="WP_013389164.1">
    <property type="nucleotide sequence ID" value="NC_014633.1"/>
</dbReference>
<dbReference type="AlphaFoldDB" id="E3HD36"/>
<keyword evidence="2" id="KW-0614">Plasmid</keyword>
<dbReference type="InterPro" id="IPR007345">
    <property type="entry name" value="Polysacch_pyruvyl_Trfase"/>
</dbReference>
<evidence type="ECO:0000259" key="1">
    <source>
        <dbReference type="Pfam" id="PF04230"/>
    </source>
</evidence>
<dbReference type="Pfam" id="PF04230">
    <property type="entry name" value="PS_pyruv_trans"/>
    <property type="match status" value="1"/>
</dbReference>
<gene>
    <name evidence="2" type="ordered locus">Ilyop_2757</name>
</gene>
<feature type="domain" description="Polysaccharide pyruvyl transferase" evidence="1">
    <location>
        <begin position="12"/>
        <end position="288"/>
    </location>
</feature>
<dbReference type="HOGENOM" id="CLU_042771_0_0_0"/>
<dbReference type="KEGG" id="ipo:Ilyop_2757"/>
<evidence type="ECO:0000313" key="2">
    <source>
        <dbReference type="EMBL" id="ADO84512.1"/>
    </source>
</evidence>
<protein>
    <recommendedName>
        <fullName evidence="1">Polysaccharide pyruvyl transferase domain-containing protein</fullName>
    </recommendedName>
</protein>
<proteinExistence type="predicted"/>
<sequence>MNIVFSTTRQWNPGDEFILMGAINLLKEYFGDFNPVIYNRNPQTRRARKYDVVKATDKLLGGEVIEKFLDNSVKDGMDLSFADLIVFAGSPEWRGRRVESLYKYAKDYNIPAIFLGIGTGGEFKFEDKSFSDLEREIFRKSKVITVRDHTTQNGLEGLDARYIPCPALLSAKKEREVKEVKKVGIMYATNKAVKNNNVSAETYEYIMSLYREFLVRYKDKYEIEFVAHYIDELPEFKKDFPNEIINYSYDSKDYIDIYGKFDLIIGTRVHGVGISASQGIPGIMLAHDFRADTVKGFKGELVKIGEDENVFFDTIDKLILEIENKSKDLITHKWCYDGLVDSLALKNI</sequence>
<dbReference type="Proteomes" id="UP000006875">
    <property type="component" value="Plasmid pILYOP01"/>
</dbReference>
<keyword evidence="3" id="KW-1185">Reference proteome</keyword>
<dbReference type="EMBL" id="CP002282">
    <property type="protein sequence ID" value="ADO84512.1"/>
    <property type="molecule type" value="Genomic_DNA"/>
</dbReference>
<name>E3HD36_ILYPC</name>
<evidence type="ECO:0000313" key="3">
    <source>
        <dbReference type="Proteomes" id="UP000006875"/>
    </source>
</evidence>
<accession>E3HD36</accession>